<keyword evidence="3" id="KW-1185">Reference proteome</keyword>
<dbReference type="Proteomes" id="UP001179952">
    <property type="component" value="Unassembled WGS sequence"/>
</dbReference>
<dbReference type="EMBL" id="JAUJYN010000002">
    <property type="protein sequence ID" value="KAK1278561.1"/>
    <property type="molecule type" value="Genomic_DNA"/>
</dbReference>
<reference evidence="2" key="1">
    <citation type="journal article" date="2023" name="Nat. Commun.">
        <title>Diploid and tetraploid genomes of Acorus and the evolution of monocots.</title>
        <authorList>
            <person name="Ma L."/>
            <person name="Liu K.W."/>
            <person name="Li Z."/>
            <person name="Hsiao Y.Y."/>
            <person name="Qi Y."/>
            <person name="Fu T."/>
            <person name="Tang G.D."/>
            <person name="Zhang D."/>
            <person name="Sun W.H."/>
            <person name="Liu D.K."/>
            <person name="Li Y."/>
            <person name="Chen G.Z."/>
            <person name="Liu X.D."/>
            <person name="Liao X.Y."/>
            <person name="Jiang Y.T."/>
            <person name="Yu X."/>
            <person name="Hao Y."/>
            <person name="Huang J."/>
            <person name="Zhao X.W."/>
            <person name="Ke S."/>
            <person name="Chen Y.Y."/>
            <person name="Wu W.L."/>
            <person name="Hsu J.L."/>
            <person name="Lin Y.F."/>
            <person name="Huang M.D."/>
            <person name="Li C.Y."/>
            <person name="Huang L."/>
            <person name="Wang Z.W."/>
            <person name="Zhao X."/>
            <person name="Zhong W.Y."/>
            <person name="Peng D.H."/>
            <person name="Ahmad S."/>
            <person name="Lan S."/>
            <person name="Zhang J.S."/>
            <person name="Tsai W.C."/>
            <person name="Van de Peer Y."/>
            <person name="Liu Z.J."/>
        </authorList>
    </citation>
    <scope>NUCLEOTIDE SEQUENCE</scope>
    <source>
        <strain evidence="2">SCP</strain>
    </source>
</reference>
<protein>
    <submittedName>
        <fullName evidence="2">Uncharacterized protein</fullName>
    </submittedName>
</protein>
<feature type="region of interest" description="Disordered" evidence="1">
    <location>
        <begin position="42"/>
        <end position="65"/>
    </location>
</feature>
<gene>
    <name evidence="2" type="ORF">QJS04_geneDACA007413</name>
</gene>
<name>A0AAV9BPD4_ACOGR</name>
<evidence type="ECO:0000256" key="1">
    <source>
        <dbReference type="SAM" id="MobiDB-lite"/>
    </source>
</evidence>
<dbReference type="AlphaFoldDB" id="A0AAV9BPD4"/>
<comment type="caution">
    <text evidence="2">The sequence shown here is derived from an EMBL/GenBank/DDBJ whole genome shotgun (WGS) entry which is preliminary data.</text>
</comment>
<evidence type="ECO:0000313" key="3">
    <source>
        <dbReference type="Proteomes" id="UP001179952"/>
    </source>
</evidence>
<reference evidence="2" key="2">
    <citation type="submission" date="2023-06" db="EMBL/GenBank/DDBJ databases">
        <authorList>
            <person name="Ma L."/>
            <person name="Liu K.-W."/>
            <person name="Li Z."/>
            <person name="Hsiao Y.-Y."/>
            <person name="Qi Y."/>
            <person name="Fu T."/>
            <person name="Tang G."/>
            <person name="Zhang D."/>
            <person name="Sun W.-H."/>
            <person name="Liu D.-K."/>
            <person name="Li Y."/>
            <person name="Chen G.-Z."/>
            <person name="Liu X.-D."/>
            <person name="Liao X.-Y."/>
            <person name="Jiang Y.-T."/>
            <person name="Yu X."/>
            <person name="Hao Y."/>
            <person name="Huang J."/>
            <person name="Zhao X.-W."/>
            <person name="Ke S."/>
            <person name="Chen Y.-Y."/>
            <person name="Wu W.-L."/>
            <person name="Hsu J.-L."/>
            <person name="Lin Y.-F."/>
            <person name="Huang M.-D."/>
            <person name="Li C.-Y."/>
            <person name="Huang L."/>
            <person name="Wang Z.-W."/>
            <person name="Zhao X."/>
            <person name="Zhong W.-Y."/>
            <person name="Peng D.-H."/>
            <person name="Ahmad S."/>
            <person name="Lan S."/>
            <person name="Zhang J.-S."/>
            <person name="Tsai W.-C."/>
            <person name="Van De Peer Y."/>
            <person name="Liu Z.-J."/>
        </authorList>
    </citation>
    <scope>NUCLEOTIDE SEQUENCE</scope>
    <source>
        <strain evidence="2">SCP</strain>
        <tissue evidence="2">Leaves</tissue>
    </source>
</reference>
<sequence length="94" mass="10233">MFDDLHTKRCPRPRRRRLSTGQPCRPTKGCCGGTRSGGGAMMPLLGSLHVDTGEDGTTGRVQNAGPARAGEWVPLLPRNRIFIFERGGVSKGWK</sequence>
<evidence type="ECO:0000313" key="2">
    <source>
        <dbReference type="EMBL" id="KAK1278561.1"/>
    </source>
</evidence>
<proteinExistence type="predicted"/>
<organism evidence="2 3">
    <name type="scientific">Acorus gramineus</name>
    <name type="common">Dwarf sweet flag</name>
    <dbReference type="NCBI Taxonomy" id="55184"/>
    <lineage>
        <taxon>Eukaryota</taxon>
        <taxon>Viridiplantae</taxon>
        <taxon>Streptophyta</taxon>
        <taxon>Embryophyta</taxon>
        <taxon>Tracheophyta</taxon>
        <taxon>Spermatophyta</taxon>
        <taxon>Magnoliopsida</taxon>
        <taxon>Liliopsida</taxon>
        <taxon>Acoraceae</taxon>
        <taxon>Acorus</taxon>
    </lineage>
</organism>
<feature type="compositionally biased region" description="Basic residues" evidence="1">
    <location>
        <begin position="8"/>
        <end position="18"/>
    </location>
</feature>
<feature type="region of interest" description="Disordered" evidence="1">
    <location>
        <begin position="1"/>
        <end position="30"/>
    </location>
</feature>
<accession>A0AAV9BPD4</accession>